<comment type="caution">
    <text evidence="5">The sequence shown here is derived from an EMBL/GenBank/DDBJ whole genome shotgun (WGS) entry which is preliminary data.</text>
</comment>
<dbReference type="EMBL" id="WHOC01000069">
    <property type="protein sequence ID" value="NOU86654.1"/>
    <property type="molecule type" value="Genomic_DNA"/>
</dbReference>
<accession>A0ABX1Z1E4</accession>
<dbReference type="Pfam" id="PF03323">
    <property type="entry name" value="GerA"/>
    <property type="match status" value="1"/>
</dbReference>
<name>A0ABX1Z1E4_9BACL</name>
<evidence type="ECO:0000313" key="5">
    <source>
        <dbReference type="EMBL" id="NOU86654.1"/>
    </source>
</evidence>
<feature type="region of interest" description="Disordered" evidence="3">
    <location>
        <begin position="462"/>
        <end position="482"/>
    </location>
</feature>
<dbReference type="PANTHER" id="PTHR22550:SF5">
    <property type="entry name" value="LEUCINE ZIPPER PROTEIN 4"/>
    <property type="match status" value="1"/>
</dbReference>
<proteinExistence type="inferred from homology"/>
<comment type="similarity">
    <text evidence="1">Belongs to the GerABKA family.</text>
</comment>
<keyword evidence="4" id="KW-1133">Transmembrane helix</keyword>
<dbReference type="PIRSF" id="PIRSF005690">
    <property type="entry name" value="GerBA"/>
    <property type="match status" value="1"/>
</dbReference>
<dbReference type="InterPro" id="IPR004995">
    <property type="entry name" value="Spore_Ger"/>
</dbReference>
<evidence type="ECO:0000256" key="3">
    <source>
        <dbReference type="SAM" id="MobiDB-lite"/>
    </source>
</evidence>
<feature type="transmembrane region" description="Helical" evidence="4">
    <location>
        <begin position="364"/>
        <end position="384"/>
    </location>
</feature>
<keyword evidence="2 4" id="KW-0472">Membrane</keyword>
<feature type="transmembrane region" description="Helical" evidence="4">
    <location>
        <begin position="262"/>
        <end position="289"/>
    </location>
</feature>
<keyword evidence="6" id="KW-1185">Reference proteome</keyword>
<keyword evidence="4" id="KW-0812">Transmembrane</keyword>
<feature type="compositionally biased region" description="Basic residues" evidence="3">
    <location>
        <begin position="465"/>
        <end position="475"/>
    </location>
</feature>
<dbReference type="Proteomes" id="UP000658690">
    <property type="component" value="Unassembled WGS sequence"/>
</dbReference>
<sequence>MQVAALSSDFVKSFIELPLQKLSISYYKTLIDDHLLQHNLIHTLQLSACEVEITAIEEISAWIPIDQIIITEDIKVIQNSLLKGYAIVQIHEKNDPKCALIRLASSEGSRDHNTTENEFSVVGPKVGFVEKMDINIHLLRTQINIPNLIVKELTLGTVSNTKVAIVYLDGVTNEENLNTVEQRLRSFDFDVIFDSSQLEQVISDNSWTPFPLFVSTERLDRVVYGLIYGQVAIVSDGSPYFLTGPSTLFDFFLSPEDYYLPWVLGSFFRLFRISGVIFSVFASSIYVALTTYHYEMIPIGLLGPLIFSRQNVPFPPVLEVLFLEATIEFLREAGARLPTKIGQTLGIVGGIVIGQAAVEAALTSNILLIIVALSALASFTTPIYKMSNTIRFLRFPIILLAACWGNLGIVIGICLLLIHVTRLKSLGTPYTVPIYPLRMKDLKDSFIRPSYEVTNLRPGYLKPKSSLRYKPKSNKKKDFDEE</sequence>
<evidence type="ECO:0000256" key="4">
    <source>
        <dbReference type="SAM" id="Phobius"/>
    </source>
</evidence>
<feature type="transmembrane region" description="Helical" evidence="4">
    <location>
        <begin position="396"/>
        <end position="418"/>
    </location>
</feature>
<organism evidence="5 6">
    <name type="scientific">Paenibacillus germinis</name>
    <dbReference type="NCBI Taxonomy" id="2654979"/>
    <lineage>
        <taxon>Bacteria</taxon>
        <taxon>Bacillati</taxon>
        <taxon>Bacillota</taxon>
        <taxon>Bacilli</taxon>
        <taxon>Bacillales</taxon>
        <taxon>Paenibacillaceae</taxon>
        <taxon>Paenibacillus</taxon>
    </lineage>
</organism>
<evidence type="ECO:0000256" key="2">
    <source>
        <dbReference type="ARBA" id="ARBA00023136"/>
    </source>
</evidence>
<dbReference type="InterPro" id="IPR050768">
    <property type="entry name" value="UPF0353/GerABKA_families"/>
</dbReference>
<dbReference type="PANTHER" id="PTHR22550">
    <property type="entry name" value="SPORE GERMINATION PROTEIN"/>
    <property type="match status" value="1"/>
</dbReference>
<protein>
    <submittedName>
        <fullName evidence="5">Spore germination protein</fullName>
    </submittedName>
</protein>
<reference evidence="5 6" key="1">
    <citation type="submission" date="2019-10" db="EMBL/GenBank/DDBJ databases">
        <title>Description of Paenibacillus choica sp. nov.</title>
        <authorList>
            <person name="Carlier A."/>
            <person name="Qi S."/>
        </authorList>
    </citation>
    <scope>NUCLEOTIDE SEQUENCE [LARGE SCALE GENOMIC DNA]</scope>
    <source>
        <strain evidence="5 6">LMG 31460</strain>
    </source>
</reference>
<evidence type="ECO:0000313" key="6">
    <source>
        <dbReference type="Proteomes" id="UP000658690"/>
    </source>
</evidence>
<evidence type="ECO:0000256" key="1">
    <source>
        <dbReference type="ARBA" id="ARBA00005278"/>
    </source>
</evidence>
<gene>
    <name evidence="5" type="ORF">GC102_12840</name>
</gene>